<evidence type="ECO:0000313" key="3">
    <source>
        <dbReference type="Proteomes" id="UP000011776"/>
    </source>
</evidence>
<dbReference type="SUPFAM" id="SSF51735">
    <property type="entry name" value="NAD(P)-binding Rossmann-fold domains"/>
    <property type="match status" value="1"/>
</dbReference>
<dbReference type="EMBL" id="AFME02000217">
    <property type="protein sequence ID" value="EMG10795.1"/>
    <property type="molecule type" value="Genomic_DNA"/>
</dbReference>
<feature type="domain" description="RmlD-like substrate binding" evidence="1">
    <location>
        <begin position="1"/>
        <end position="108"/>
    </location>
</feature>
<protein>
    <submittedName>
        <fullName evidence="2">RmlD substrate binding domain protein</fullName>
    </submittedName>
</protein>
<dbReference type="Proteomes" id="UP000011776">
    <property type="component" value="Unassembled WGS sequence"/>
</dbReference>
<accession>M3HDP3</accession>
<gene>
    <name evidence="2" type="ORF">LEP1GSC151_1672</name>
</gene>
<dbReference type="InterPro" id="IPR029903">
    <property type="entry name" value="RmlD-like-bd"/>
</dbReference>
<dbReference type="Pfam" id="PF04321">
    <property type="entry name" value="RmlD_sub_bind"/>
    <property type="match status" value="1"/>
</dbReference>
<reference evidence="2 3" key="1">
    <citation type="submission" date="2013-02" db="EMBL/GenBank/DDBJ databases">
        <authorList>
            <person name="Harkins D.M."/>
            <person name="Durkin A.S."/>
            <person name="Brinkac L.M."/>
            <person name="Haft D.H."/>
            <person name="Selengut J.D."/>
            <person name="Sanka R."/>
            <person name="DePew J."/>
            <person name="Purushe J."/>
            <person name="Tulsiani S.M."/>
            <person name="Graham G.C."/>
            <person name="Burns M.-A."/>
            <person name="Dohnt M.F."/>
            <person name="Smythe L.D."/>
            <person name="McKay D.B."/>
            <person name="Craig S.B."/>
            <person name="Vinetz J.M."/>
            <person name="Sutton G.G."/>
            <person name="Nierman W.C."/>
            <person name="Fouts D.E."/>
        </authorList>
    </citation>
    <scope>NUCLEOTIDE SEQUENCE [LARGE SCALE GENOMIC DNA]</scope>
    <source>
        <strain evidence="2 3">LT2186</strain>
    </source>
</reference>
<evidence type="ECO:0000313" key="2">
    <source>
        <dbReference type="EMBL" id="EMG10795.1"/>
    </source>
</evidence>
<sequence>MIHISTDHLWDGTMQMVTEDVPVCPLNVYGKTKAESERAVLAVNSEALILRTNFFGPGLQWRQSLSDWIINSLNRNEKINAFSDVFFTPISIYHLARVILFLIQKKRKEFIIQ</sequence>
<name>M3HDP3_LEPIR</name>
<comment type="caution">
    <text evidence="2">The sequence shown here is derived from an EMBL/GenBank/DDBJ whole genome shotgun (WGS) entry which is preliminary data.</text>
</comment>
<dbReference type="InterPro" id="IPR036291">
    <property type="entry name" value="NAD(P)-bd_dom_sf"/>
</dbReference>
<dbReference type="AlphaFoldDB" id="M3HDP3"/>
<organism evidence="2 3">
    <name type="scientific">Leptospira interrogans serovar Grippotyphosa str. LT2186</name>
    <dbReference type="NCBI Taxonomy" id="1001599"/>
    <lineage>
        <taxon>Bacteria</taxon>
        <taxon>Pseudomonadati</taxon>
        <taxon>Spirochaetota</taxon>
        <taxon>Spirochaetia</taxon>
        <taxon>Leptospirales</taxon>
        <taxon>Leptospiraceae</taxon>
        <taxon>Leptospira</taxon>
    </lineage>
</organism>
<dbReference type="PANTHER" id="PTHR43242:SF1">
    <property type="entry name" value="NAD(P)-BINDING ROSSMANN-FOLD SUPERFAMILY PROTEIN"/>
    <property type="match status" value="1"/>
</dbReference>
<evidence type="ECO:0000259" key="1">
    <source>
        <dbReference type="Pfam" id="PF04321"/>
    </source>
</evidence>
<dbReference type="BioCyc" id="LINT1001599:G11K9-5303-MONOMER"/>
<proteinExistence type="predicted"/>
<dbReference type="PANTHER" id="PTHR43242">
    <property type="entry name" value="NAD(P)-BINDING ROSSMANN-FOLD SUPERFAMILY PROTEIN"/>
    <property type="match status" value="1"/>
</dbReference>
<dbReference type="Gene3D" id="3.40.50.720">
    <property type="entry name" value="NAD(P)-binding Rossmann-like Domain"/>
    <property type="match status" value="1"/>
</dbReference>